<proteinExistence type="predicted"/>
<keyword evidence="1" id="KW-0812">Transmembrane</keyword>
<dbReference type="EMBL" id="JAVIJP010000005">
    <property type="protein sequence ID" value="KAL3654464.1"/>
    <property type="molecule type" value="Genomic_DNA"/>
</dbReference>
<evidence type="ECO:0000313" key="2">
    <source>
        <dbReference type="EMBL" id="KAL3654464.1"/>
    </source>
</evidence>
<accession>A0ABD3EJS6</accession>
<organism evidence="2 3">
    <name type="scientific">Castilleja foliolosa</name>
    <dbReference type="NCBI Taxonomy" id="1961234"/>
    <lineage>
        <taxon>Eukaryota</taxon>
        <taxon>Viridiplantae</taxon>
        <taxon>Streptophyta</taxon>
        <taxon>Embryophyta</taxon>
        <taxon>Tracheophyta</taxon>
        <taxon>Spermatophyta</taxon>
        <taxon>Magnoliopsida</taxon>
        <taxon>eudicotyledons</taxon>
        <taxon>Gunneridae</taxon>
        <taxon>Pentapetalae</taxon>
        <taxon>asterids</taxon>
        <taxon>lamiids</taxon>
        <taxon>Lamiales</taxon>
        <taxon>Orobanchaceae</taxon>
        <taxon>Pedicularideae</taxon>
        <taxon>Castillejinae</taxon>
        <taxon>Castilleja</taxon>
    </lineage>
</organism>
<keyword evidence="3" id="KW-1185">Reference proteome</keyword>
<keyword evidence="1" id="KW-1133">Transmembrane helix</keyword>
<comment type="caution">
    <text evidence="2">The sequence shown here is derived from an EMBL/GenBank/DDBJ whole genome shotgun (WGS) entry which is preliminary data.</text>
</comment>
<gene>
    <name evidence="2" type="ORF">CASFOL_004145</name>
</gene>
<dbReference type="PANTHER" id="PTHR33782">
    <property type="entry name" value="OS01G0121600 PROTEIN"/>
    <property type="match status" value="1"/>
</dbReference>
<sequence length="144" mass="16323">MASTSFICSQIQLFDPCSITRIIKPNSNRKTCTSVRATNHEGHNQGFSGRLVDENLIILRKRIHEMKMIESNYEAPKEWMGWEKQFYATYDSTICDAMGHLQSYLMETRPSLALGMVVLIALSVPTATALVMYNLLDFIKGILT</sequence>
<dbReference type="Proteomes" id="UP001632038">
    <property type="component" value="Unassembled WGS sequence"/>
</dbReference>
<evidence type="ECO:0000256" key="1">
    <source>
        <dbReference type="SAM" id="Phobius"/>
    </source>
</evidence>
<evidence type="ECO:0000313" key="3">
    <source>
        <dbReference type="Proteomes" id="UP001632038"/>
    </source>
</evidence>
<reference evidence="3" key="1">
    <citation type="journal article" date="2024" name="IScience">
        <title>Strigolactones Initiate the Formation of Haustorium-like Structures in Castilleja.</title>
        <authorList>
            <person name="Buerger M."/>
            <person name="Peterson D."/>
            <person name="Chory J."/>
        </authorList>
    </citation>
    <scope>NUCLEOTIDE SEQUENCE [LARGE SCALE GENOMIC DNA]</scope>
</reference>
<feature type="transmembrane region" description="Helical" evidence="1">
    <location>
        <begin position="112"/>
        <end position="136"/>
    </location>
</feature>
<dbReference type="PANTHER" id="PTHR33782:SF5">
    <property type="entry name" value="MEDIATOR OF RNA POLYMERASE II TRANSCRIPTION SUBUNIT"/>
    <property type="match status" value="1"/>
</dbReference>
<dbReference type="AlphaFoldDB" id="A0ABD3EJS6"/>
<keyword evidence="1" id="KW-0472">Membrane</keyword>
<protein>
    <submittedName>
        <fullName evidence="2">Uncharacterized protein</fullName>
    </submittedName>
</protein>
<name>A0ABD3EJS6_9LAMI</name>